<evidence type="ECO:0000313" key="5">
    <source>
        <dbReference type="EMBL" id="GGF22692.1"/>
    </source>
</evidence>
<gene>
    <name evidence="5" type="ORF">GCM10011518_34910</name>
</gene>
<evidence type="ECO:0000313" key="6">
    <source>
        <dbReference type="Proteomes" id="UP000655016"/>
    </source>
</evidence>
<keyword evidence="6" id="KW-1185">Reference proteome</keyword>
<reference evidence="6" key="1">
    <citation type="journal article" date="2019" name="Int. J. Syst. Evol. Microbiol.">
        <title>The Global Catalogue of Microorganisms (GCM) 10K type strain sequencing project: providing services to taxonomists for standard genome sequencing and annotation.</title>
        <authorList>
            <consortium name="The Broad Institute Genomics Platform"/>
            <consortium name="The Broad Institute Genome Sequencing Center for Infectious Disease"/>
            <person name="Wu L."/>
            <person name="Ma J."/>
        </authorList>
    </citation>
    <scope>NUCLEOTIDE SEQUENCE [LARGE SCALE GENOMIC DNA]</scope>
    <source>
        <strain evidence="6">CGMCC 1.16060</strain>
    </source>
</reference>
<evidence type="ECO:0000256" key="3">
    <source>
        <dbReference type="ARBA" id="ARBA00022989"/>
    </source>
</evidence>
<proteinExistence type="predicted"/>
<evidence type="ECO:0000256" key="1">
    <source>
        <dbReference type="ARBA" id="ARBA00004127"/>
    </source>
</evidence>
<keyword evidence="2" id="KW-0812">Transmembrane</keyword>
<dbReference type="Pfam" id="PF01988">
    <property type="entry name" value="VIT1"/>
    <property type="match status" value="1"/>
</dbReference>
<protein>
    <submittedName>
        <fullName evidence="5">Uncharacterized protein</fullName>
    </submittedName>
</protein>
<keyword evidence="3" id="KW-1133">Transmembrane helix</keyword>
<accession>A0ABQ1UMQ6</accession>
<dbReference type="InterPro" id="IPR008217">
    <property type="entry name" value="Ccc1_fam"/>
</dbReference>
<evidence type="ECO:0000256" key="4">
    <source>
        <dbReference type="ARBA" id="ARBA00023136"/>
    </source>
</evidence>
<organism evidence="5 6">
    <name type="scientific">Flavobacterium limi</name>
    <dbReference type="NCBI Taxonomy" id="2045105"/>
    <lineage>
        <taxon>Bacteria</taxon>
        <taxon>Pseudomonadati</taxon>
        <taxon>Bacteroidota</taxon>
        <taxon>Flavobacteriia</taxon>
        <taxon>Flavobacteriales</taxon>
        <taxon>Flavobacteriaceae</taxon>
        <taxon>Flavobacterium</taxon>
    </lineage>
</organism>
<name>A0ABQ1UMQ6_9FLAO</name>
<dbReference type="Proteomes" id="UP000655016">
    <property type="component" value="Unassembled WGS sequence"/>
</dbReference>
<sequence>MNVNIIERAKLNTACTSLKQQYFSLIGCISIFIKKLCRAELEELTNIYMQRGLNEELARKTAEELTAHNALETHARDELGINEIKQANPFMAAFASAISFVMVGSCHW</sequence>
<dbReference type="RefSeq" id="WP_163395719.1">
    <property type="nucleotide sequence ID" value="NZ_BMKP01000008.1"/>
</dbReference>
<comment type="subcellular location">
    <subcellularLocation>
        <location evidence="1">Endomembrane system</location>
        <topology evidence="1">Multi-pass membrane protein</topology>
    </subcellularLocation>
</comment>
<comment type="caution">
    <text evidence="5">The sequence shown here is derived from an EMBL/GenBank/DDBJ whole genome shotgun (WGS) entry which is preliminary data.</text>
</comment>
<evidence type="ECO:0000256" key="2">
    <source>
        <dbReference type="ARBA" id="ARBA00022692"/>
    </source>
</evidence>
<keyword evidence="4" id="KW-0472">Membrane</keyword>
<dbReference type="EMBL" id="BMKP01000008">
    <property type="protein sequence ID" value="GGF22692.1"/>
    <property type="molecule type" value="Genomic_DNA"/>
</dbReference>